<dbReference type="AlphaFoldDB" id="I0IAN3"/>
<accession>I0IAN3</accession>
<evidence type="ECO:0000256" key="1">
    <source>
        <dbReference type="SAM" id="MobiDB-lite"/>
    </source>
</evidence>
<keyword evidence="3" id="KW-1185">Reference proteome</keyword>
<dbReference type="HOGENOM" id="CLU_3102038_0_0_0"/>
<gene>
    <name evidence="2" type="ordered locus">PSMK_01620</name>
</gene>
<protein>
    <submittedName>
        <fullName evidence="2">Uncharacterized protein</fullName>
    </submittedName>
</protein>
<sequence>MAAKCATIRGSGSRPDPEAGLSGRIAAAGRCGRSACLGPAGTPAASVCAIR</sequence>
<proteinExistence type="predicted"/>
<dbReference type="KEGG" id="phm:PSMK_01620"/>
<evidence type="ECO:0000313" key="2">
    <source>
        <dbReference type="EMBL" id="BAM02321.1"/>
    </source>
</evidence>
<evidence type="ECO:0000313" key="3">
    <source>
        <dbReference type="Proteomes" id="UP000007881"/>
    </source>
</evidence>
<dbReference type="Proteomes" id="UP000007881">
    <property type="component" value="Chromosome"/>
</dbReference>
<dbReference type="EMBL" id="AP012338">
    <property type="protein sequence ID" value="BAM02321.1"/>
    <property type="molecule type" value="Genomic_DNA"/>
</dbReference>
<reference evidence="2 3" key="1">
    <citation type="submission" date="2012-02" db="EMBL/GenBank/DDBJ databases">
        <title>Complete genome sequence of Phycisphaera mikurensis NBRC 102666.</title>
        <authorList>
            <person name="Ankai A."/>
            <person name="Hosoyama A."/>
            <person name="Terui Y."/>
            <person name="Sekine M."/>
            <person name="Fukai R."/>
            <person name="Kato Y."/>
            <person name="Nakamura S."/>
            <person name="Yamada-Narita S."/>
            <person name="Kawakoshi A."/>
            <person name="Fukunaga Y."/>
            <person name="Yamazaki S."/>
            <person name="Fujita N."/>
        </authorList>
    </citation>
    <scope>NUCLEOTIDE SEQUENCE [LARGE SCALE GENOMIC DNA]</scope>
    <source>
        <strain evidence="3">NBRC 102666 / KCTC 22515 / FYK2301M01</strain>
    </source>
</reference>
<name>I0IAN3_PHYMF</name>
<organism evidence="2 3">
    <name type="scientific">Phycisphaera mikurensis (strain NBRC 102666 / KCTC 22515 / FYK2301M01)</name>
    <dbReference type="NCBI Taxonomy" id="1142394"/>
    <lineage>
        <taxon>Bacteria</taxon>
        <taxon>Pseudomonadati</taxon>
        <taxon>Planctomycetota</taxon>
        <taxon>Phycisphaerae</taxon>
        <taxon>Phycisphaerales</taxon>
        <taxon>Phycisphaeraceae</taxon>
        <taxon>Phycisphaera</taxon>
    </lineage>
</organism>
<feature type="region of interest" description="Disordered" evidence="1">
    <location>
        <begin position="1"/>
        <end position="21"/>
    </location>
</feature>
<dbReference type="STRING" id="1142394.PSMK_01620"/>